<dbReference type="InterPro" id="IPR041095">
    <property type="entry name" value="EFG_II"/>
</dbReference>
<evidence type="ECO:0000256" key="2">
    <source>
        <dbReference type="ARBA" id="ARBA00017872"/>
    </source>
</evidence>
<dbReference type="InterPro" id="IPR014721">
    <property type="entry name" value="Ribsml_uS5_D2-typ_fold_subgr"/>
</dbReference>
<dbReference type="CDD" id="cd16262">
    <property type="entry name" value="EFG_III"/>
    <property type="match status" value="1"/>
</dbReference>
<dbReference type="Pfam" id="PF14492">
    <property type="entry name" value="EFG_III"/>
    <property type="match status" value="1"/>
</dbReference>
<dbReference type="FunFam" id="3.30.230.10:FF:000003">
    <property type="entry name" value="Elongation factor G"/>
    <property type="match status" value="1"/>
</dbReference>
<dbReference type="GO" id="GO:0003746">
    <property type="term" value="F:translation elongation factor activity"/>
    <property type="evidence" value="ECO:0007669"/>
    <property type="project" value="UniProtKB-UniRule"/>
</dbReference>
<feature type="binding site" evidence="8">
    <location>
        <begin position="17"/>
        <end position="24"/>
    </location>
    <ligand>
        <name>GTP</name>
        <dbReference type="ChEBI" id="CHEBI:37565"/>
    </ligand>
</feature>
<keyword evidence="8" id="KW-0963">Cytoplasm</keyword>
<dbReference type="Proteomes" id="UP000193925">
    <property type="component" value="Chromosome AFERRI"/>
</dbReference>
<dbReference type="FunFam" id="3.30.70.240:FF:000001">
    <property type="entry name" value="Elongation factor G"/>
    <property type="match status" value="1"/>
</dbReference>
<dbReference type="GO" id="GO:0097216">
    <property type="term" value="F:guanosine tetraphosphate binding"/>
    <property type="evidence" value="ECO:0007669"/>
    <property type="project" value="UniProtKB-ARBA"/>
</dbReference>
<dbReference type="SMART" id="SM00889">
    <property type="entry name" value="EFG_IV"/>
    <property type="match status" value="1"/>
</dbReference>
<comment type="function">
    <text evidence="7 8">Catalyzes the GTP-dependent ribosomal translocation step during translation elongation. During this step, the ribosome changes from the pre-translocational (PRE) to the post-translocational (POST) state as the newly formed A-site-bound peptidyl-tRNA and P-site-bound deacylated tRNA move to the P and E sites, respectively. Catalyzes the coordinated movement of the two tRNA molecules, the mRNA and conformational changes in the ribosome.</text>
</comment>
<evidence type="ECO:0000256" key="6">
    <source>
        <dbReference type="ARBA" id="ARBA00023134"/>
    </source>
</evidence>
<gene>
    <name evidence="8 10" type="primary">fusA</name>
    <name evidence="11" type="ORF">AFERRI_20675</name>
    <name evidence="10" type="ORF">AFERRI_420044</name>
</gene>
<name>A0A060UR11_9PROT</name>
<dbReference type="InterPro" id="IPR027417">
    <property type="entry name" value="P-loop_NTPase"/>
</dbReference>
<dbReference type="NCBIfam" id="TIGR00484">
    <property type="entry name" value="EF-G"/>
    <property type="match status" value="1"/>
</dbReference>
<organism evidence="10">
    <name type="scientific">Acidithiobacillus ferrivorans</name>
    <dbReference type="NCBI Taxonomy" id="160808"/>
    <lineage>
        <taxon>Bacteria</taxon>
        <taxon>Pseudomonadati</taxon>
        <taxon>Pseudomonadota</taxon>
        <taxon>Acidithiobacillia</taxon>
        <taxon>Acidithiobacillales</taxon>
        <taxon>Acidithiobacillaceae</taxon>
        <taxon>Acidithiobacillus</taxon>
    </lineage>
</organism>
<comment type="subcellular location">
    <subcellularLocation>
        <location evidence="8">Cytoplasm</location>
    </subcellularLocation>
</comment>
<evidence type="ECO:0000256" key="4">
    <source>
        <dbReference type="ARBA" id="ARBA00022768"/>
    </source>
</evidence>
<protein>
    <recommendedName>
        <fullName evidence="2 8">Elongation factor G</fullName>
        <shortName evidence="8">EF-G</shortName>
    </recommendedName>
</protein>
<keyword evidence="5 8" id="KW-0648">Protein biosynthesis</keyword>
<dbReference type="Pfam" id="PF22042">
    <property type="entry name" value="EF-G_D2"/>
    <property type="match status" value="1"/>
</dbReference>
<dbReference type="CDD" id="cd01886">
    <property type="entry name" value="EF-G"/>
    <property type="match status" value="1"/>
</dbReference>
<dbReference type="InterPro" id="IPR035647">
    <property type="entry name" value="EFG_III/V"/>
</dbReference>
<reference evidence="10" key="2">
    <citation type="submission" date="2014-07" db="EMBL/GenBank/DDBJ databases">
        <title>Initial genome analysis of the psychrotolerant acidophile Acidithiobacillus ferrivorans CF27: insights into iron and sulfur oxidation pathways and into biofilm formation.</title>
        <authorList>
            <person name="Talla E."/>
            <person name="Hedrich S."/>
            <person name="Mangenot S."/>
            <person name="Ji B."/>
            <person name="Johnson D.B."/>
            <person name="Barbe V."/>
            <person name="Bonnefoy V."/>
        </authorList>
    </citation>
    <scope>NUCLEOTIDE SEQUENCE [LARGE SCALE GENOMIC DNA]</scope>
    <source>
        <strain evidence="10">CF27</strain>
    </source>
</reference>
<evidence type="ECO:0000256" key="1">
    <source>
        <dbReference type="ARBA" id="ARBA00005870"/>
    </source>
</evidence>
<dbReference type="Pfam" id="PF00679">
    <property type="entry name" value="EFG_C"/>
    <property type="match status" value="1"/>
</dbReference>
<dbReference type="GO" id="GO:0005525">
    <property type="term" value="F:GTP binding"/>
    <property type="evidence" value="ECO:0007669"/>
    <property type="project" value="UniProtKB-UniRule"/>
</dbReference>
<dbReference type="SUPFAM" id="SSF52540">
    <property type="entry name" value="P-loop containing nucleoside triphosphate hydrolases"/>
    <property type="match status" value="1"/>
</dbReference>
<dbReference type="PROSITE" id="PS00301">
    <property type="entry name" value="G_TR_1"/>
    <property type="match status" value="1"/>
</dbReference>
<dbReference type="Gene3D" id="2.40.30.10">
    <property type="entry name" value="Translation factors"/>
    <property type="match status" value="1"/>
</dbReference>
<keyword evidence="4 8" id="KW-0251">Elongation factor</keyword>
<keyword evidence="6 8" id="KW-0342">GTP-binding</keyword>
<dbReference type="EMBL" id="CCCS020000037">
    <property type="protein sequence ID" value="CDQ10746.1"/>
    <property type="molecule type" value="Genomic_DNA"/>
</dbReference>
<dbReference type="FunFam" id="3.40.50.300:FF:000029">
    <property type="entry name" value="Elongation factor G"/>
    <property type="match status" value="1"/>
</dbReference>
<dbReference type="InterPro" id="IPR035649">
    <property type="entry name" value="EFG_V"/>
</dbReference>
<dbReference type="RefSeq" id="WP_035193434.1">
    <property type="nucleotide sequence ID" value="NZ_CCCS020000037.1"/>
</dbReference>
<dbReference type="GO" id="GO:0032790">
    <property type="term" value="P:ribosome disassembly"/>
    <property type="evidence" value="ECO:0007669"/>
    <property type="project" value="TreeGrafter"/>
</dbReference>
<evidence type="ECO:0000256" key="8">
    <source>
        <dbReference type="HAMAP-Rule" id="MF_00054"/>
    </source>
</evidence>
<dbReference type="InterPro" id="IPR047872">
    <property type="entry name" value="EFG_IV"/>
</dbReference>
<keyword evidence="12" id="KW-1185">Reference proteome</keyword>
<feature type="domain" description="Tr-type G" evidence="9">
    <location>
        <begin position="8"/>
        <end position="290"/>
    </location>
</feature>
<dbReference type="HAMAP" id="MF_00054_B">
    <property type="entry name" value="EF_G_EF_2_B"/>
    <property type="match status" value="1"/>
</dbReference>
<dbReference type="Pfam" id="PF03764">
    <property type="entry name" value="EFG_IV"/>
    <property type="match status" value="1"/>
</dbReference>
<dbReference type="Pfam" id="PF00009">
    <property type="entry name" value="GTP_EFTU"/>
    <property type="match status" value="1"/>
</dbReference>
<evidence type="ECO:0000256" key="7">
    <source>
        <dbReference type="ARBA" id="ARBA00024731"/>
    </source>
</evidence>
<evidence type="ECO:0000256" key="5">
    <source>
        <dbReference type="ARBA" id="ARBA00022917"/>
    </source>
</evidence>
<reference evidence="11 12" key="3">
    <citation type="submission" date="2017-03" db="EMBL/GenBank/DDBJ databases">
        <authorList>
            <person name="Regsiter A."/>
            <person name="William W."/>
        </authorList>
    </citation>
    <scope>NUCLEOTIDE SEQUENCE [LARGE SCALE GENOMIC DNA]</scope>
    <source>
        <strain evidence="11">PRJEB5721</strain>
    </source>
</reference>
<reference evidence="10" key="1">
    <citation type="submission" date="2014-03" db="EMBL/GenBank/DDBJ databases">
        <authorList>
            <person name="Genoscope - CEA"/>
        </authorList>
    </citation>
    <scope>NUCLEOTIDE SEQUENCE [LARGE SCALE GENOMIC DNA]</scope>
    <source>
        <strain evidence="10">CF27</strain>
    </source>
</reference>
<dbReference type="SMART" id="SM00838">
    <property type="entry name" value="EFG_C"/>
    <property type="match status" value="1"/>
</dbReference>
<dbReference type="InterPro" id="IPR000640">
    <property type="entry name" value="EFG_V-like"/>
</dbReference>
<dbReference type="InterPro" id="IPR009000">
    <property type="entry name" value="Transl_B-barrel_sf"/>
</dbReference>
<dbReference type="InterPro" id="IPR031157">
    <property type="entry name" value="G_TR_CS"/>
</dbReference>
<dbReference type="InterPro" id="IPR020568">
    <property type="entry name" value="Ribosomal_Su5_D2-typ_SF"/>
</dbReference>
<dbReference type="Gene3D" id="3.30.70.240">
    <property type="match status" value="1"/>
</dbReference>
<dbReference type="InterPro" id="IPR000795">
    <property type="entry name" value="T_Tr_GTP-bd_dom"/>
</dbReference>
<feature type="binding site" evidence="8">
    <location>
        <begin position="142"/>
        <end position="145"/>
    </location>
    <ligand>
        <name>GTP</name>
        <dbReference type="ChEBI" id="CHEBI:37565"/>
    </ligand>
</feature>
<dbReference type="FunFam" id="3.30.70.870:FF:000001">
    <property type="entry name" value="Elongation factor G"/>
    <property type="match status" value="1"/>
</dbReference>
<dbReference type="CDD" id="cd03713">
    <property type="entry name" value="EFG_mtEFG_C"/>
    <property type="match status" value="1"/>
</dbReference>
<proteinExistence type="inferred from homology"/>
<dbReference type="InterPro" id="IPR005517">
    <property type="entry name" value="Transl_elong_EFG/EF2_IV"/>
</dbReference>
<dbReference type="Gene3D" id="3.30.70.870">
    <property type="entry name" value="Elongation Factor G (Translational Gtpase), domain 3"/>
    <property type="match status" value="1"/>
</dbReference>
<dbReference type="SUPFAM" id="SSF50447">
    <property type="entry name" value="Translation proteins"/>
    <property type="match status" value="1"/>
</dbReference>
<dbReference type="SUPFAM" id="SSF54211">
    <property type="entry name" value="Ribosomal protein S5 domain 2-like"/>
    <property type="match status" value="1"/>
</dbReference>
<dbReference type="InterPro" id="IPR004540">
    <property type="entry name" value="Transl_elong_EFG/EF2"/>
</dbReference>
<keyword evidence="3 8" id="KW-0547">Nucleotide-binding</keyword>
<dbReference type="GO" id="GO:0003924">
    <property type="term" value="F:GTPase activity"/>
    <property type="evidence" value="ECO:0007669"/>
    <property type="project" value="InterPro"/>
</dbReference>
<evidence type="ECO:0000313" key="11">
    <source>
        <dbReference type="EMBL" id="SMH65886.1"/>
    </source>
</evidence>
<evidence type="ECO:0000259" key="9">
    <source>
        <dbReference type="PROSITE" id="PS51722"/>
    </source>
</evidence>
<dbReference type="SUPFAM" id="SSF54980">
    <property type="entry name" value="EF-G C-terminal domain-like"/>
    <property type="match status" value="2"/>
</dbReference>
<dbReference type="NCBIfam" id="TIGR00231">
    <property type="entry name" value="small_GTP"/>
    <property type="match status" value="1"/>
</dbReference>
<dbReference type="PANTHER" id="PTHR43261:SF1">
    <property type="entry name" value="RIBOSOME-RELEASING FACTOR 2, MITOCHONDRIAL"/>
    <property type="match status" value="1"/>
</dbReference>
<dbReference type="InterPro" id="IPR005225">
    <property type="entry name" value="Small_GTP-bd"/>
</dbReference>
<comment type="similarity">
    <text evidence="1 8">Belongs to the TRAFAC class translation factor GTPase superfamily. Classic translation factor GTPase family. EF-G/EF-2 subfamily.</text>
</comment>
<dbReference type="Gene3D" id="3.30.230.10">
    <property type="match status" value="1"/>
</dbReference>
<dbReference type="FunFam" id="2.40.30.10:FF:000006">
    <property type="entry name" value="Elongation factor G"/>
    <property type="match status" value="1"/>
</dbReference>
<sequence length="699" mass="76581">MARTTPIERYRNIGIMAHIDAGKTTTTERILFYTGVSHKIGEVHEGTAVMDWMAQEQERGITITSAATTCFWKGMDGKRAEHRINIIDTPGHVDFTIEVERSLRVLDGAMAVFCAVGGVQPQSETVWRQANKYKVPRIAFVNKMDRQGANFRRVVEQIAAKLRGNPIPIQLPIGEEDHFSGVIDLMKMKSINWDDALQGTRFTEEEIPAALQADAEAARHFMVEAIADADEVVMIKYLEGEEISIKELQAALRRATIAGAVVPVLCGSAFKNKGVQAALDAVLDYLPSPVDIKPVEGTHPDSGAEIVRSADDSEPFSALAFKIATDPFVGQLTFFRVYSGVLTAGSTVLNPGRDQKERIGRVLQMHANERHEIKEVFAGDIAAAVGLKTAYTGDTLCDLSKPIALEQMEFPEPVIHVAVEPKTKADQEKMGIALGKLAQEDPSFRVRTDQESGQTIISGMGELHLEIIVDRMKREFGVEATVGAPQVAYRETIRKMVESEGKFVRQSGGRGQYGHVWLRLEPLEPGSGFVFENGVVGGTVPKEFINPTEKGIEEALENGIIAGFPVVDIKVTLFDGSYHDVDSSEAAFKIAGSMGFKAGAAKANPVLLEPIFAVEVVTPEEYMGDIIGDINSRRGMMQGMEDEAGAKMIRCEVPLAEMFGYATTVRSLSQGRATYTMQFEKYMEVPGHVAEAIVKKSQR</sequence>
<dbReference type="AlphaFoldDB" id="A0A060UR11"/>
<dbReference type="PRINTS" id="PR00315">
    <property type="entry name" value="ELONGATNFCT"/>
</dbReference>
<dbReference type="PROSITE" id="PS51722">
    <property type="entry name" value="G_TR_2"/>
    <property type="match status" value="1"/>
</dbReference>
<dbReference type="InterPro" id="IPR053905">
    <property type="entry name" value="EF-G-like_DII"/>
</dbReference>
<evidence type="ECO:0000256" key="3">
    <source>
        <dbReference type="ARBA" id="ARBA00022741"/>
    </source>
</evidence>
<evidence type="ECO:0000313" key="12">
    <source>
        <dbReference type="Proteomes" id="UP000193925"/>
    </source>
</evidence>
<dbReference type="CDD" id="cd04088">
    <property type="entry name" value="EFG_mtEFG_II"/>
    <property type="match status" value="1"/>
</dbReference>
<dbReference type="EMBL" id="LT841305">
    <property type="protein sequence ID" value="SMH65886.1"/>
    <property type="molecule type" value="Genomic_DNA"/>
</dbReference>
<dbReference type="NCBIfam" id="NF009381">
    <property type="entry name" value="PRK12740.1-5"/>
    <property type="match status" value="1"/>
</dbReference>
<accession>A0A060UR11</accession>
<dbReference type="CDD" id="cd01434">
    <property type="entry name" value="EFG_mtEFG1_IV"/>
    <property type="match status" value="1"/>
</dbReference>
<dbReference type="InterPro" id="IPR009022">
    <property type="entry name" value="EFG_III"/>
</dbReference>
<dbReference type="PANTHER" id="PTHR43261">
    <property type="entry name" value="TRANSLATION ELONGATION FACTOR G-RELATED"/>
    <property type="match status" value="1"/>
</dbReference>
<feature type="binding site" evidence="8">
    <location>
        <begin position="88"/>
        <end position="92"/>
    </location>
    <ligand>
        <name>GTP</name>
        <dbReference type="ChEBI" id="CHEBI:37565"/>
    </ligand>
</feature>
<dbReference type="Gene3D" id="3.40.50.300">
    <property type="entry name" value="P-loop containing nucleotide triphosphate hydrolases"/>
    <property type="match status" value="1"/>
</dbReference>
<evidence type="ECO:0000313" key="10">
    <source>
        <dbReference type="EMBL" id="CDQ10746.1"/>
    </source>
</evidence>
<dbReference type="GO" id="GO:0005737">
    <property type="term" value="C:cytoplasm"/>
    <property type="evidence" value="ECO:0007669"/>
    <property type="project" value="UniProtKB-SubCell"/>
</dbReference>